<feature type="domain" description="DinB-like" evidence="1">
    <location>
        <begin position="11"/>
        <end position="145"/>
    </location>
</feature>
<dbReference type="RefSeq" id="WP_138788790.1">
    <property type="nucleotide sequence ID" value="NZ_JBHTGQ010000004.1"/>
</dbReference>
<dbReference type="Proteomes" id="UP001596528">
    <property type="component" value="Unassembled WGS sequence"/>
</dbReference>
<dbReference type="Pfam" id="PF12867">
    <property type="entry name" value="DinB_2"/>
    <property type="match status" value="1"/>
</dbReference>
<keyword evidence="3" id="KW-1185">Reference proteome</keyword>
<evidence type="ECO:0000313" key="2">
    <source>
        <dbReference type="EMBL" id="MFC7748865.1"/>
    </source>
</evidence>
<dbReference type="InterPro" id="IPR024775">
    <property type="entry name" value="DinB-like"/>
</dbReference>
<comment type="caution">
    <text evidence="2">The sequence shown here is derived from an EMBL/GenBank/DDBJ whole genome shotgun (WGS) entry which is preliminary data.</text>
</comment>
<name>A0ABW2V242_9BACL</name>
<evidence type="ECO:0000259" key="1">
    <source>
        <dbReference type="Pfam" id="PF12867"/>
    </source>
</evidence>
<gene>
    <name evidence="2" type="ORF">ACFQWB_02750</name>
</gene>
<protein>
    <submittedName>
        <fullName evidence="2">DinB family protein</fullName>
    </submittedName>
</protein>
<proteinExistence type="predicted"/>
<reference evidence="3" key="1">
    <citation type="journal article" date="2019" name="Int. J. Syst. Evol. Microbiol.">
        <title>The Global Catalogue of Microorganisms (GCM) 10K type strain sequencing project: providing services to taxonomists for standard genome sequencing and annotation.</title>
        <authorList>
            <consortium name="The Broad Institute Genomics Platform"/>
            <consortium name="The Broad Institute Genome Sequencing Center for Infectious Disease"/>
            <person name="Wu L."/>
            <person name="Ma J."/>
        </authorList>
    </citation>
    <scope>NUCLEOTIDE SEQUENCE [LARGE SCALE GENOMIC DNA]</scope>
    <source>
        <strain evidence="3">JCM 18657</strain>
    </source>
</reference>
<organism evidence="2 3">
    <name type="scientific">Paenibacillus thermoaerophilus</name>
    <dbReference type="NCBI Taxonomy" id="1215385"/>
    <lineage>
        <taxon>Bacteria</taxon>
        <taxon>Bacillati</taxon>
        <taxon>Bacillota</taxon>
        <taxon>Bacilli</taxon>
        <taxon>Bacillales</taxon>
        <taxon>Paenibacillaceae</taxon>
        <taxon>Paenibacillus</taxon>
    </lineage>
</organism>
<evidence type="ECO:0000313" key="3">
    <source>
        <dbReference type="Proteomes" id="UP001596528"/>
    </source>
</evidence>
<dbReference type="SUPFAM" id="SSF109854">
    <property type="entry name" value="DinB/YfiT-like putative metalloenzymes"/>
    <property type="match status" value="1"/>
</dbReference>
<dbReference type="Gene3D" id="1.20.120.450">
    <property type="entry name" value="dinb family like domain"/>
    <property type="match status" value="1"/>
</dbReference>
<accession>A0ABW2V242</accession>
<dbReference type="EMBL" id="JBHTGQ010000004">
    <property type="protein sequence ID" value="MFC7748865.1"/>
    <property type="molecule type" value="Genomic_DNA"/>
</dbReference>
<dbReference type="InterPro" id="IPR034660">
    <property type="entry name" value="DinB/YfiT-like"/>
</dbReference>
<sequence length="153" mass="17316">MREAALLSMAEKVRSRTLEALRSVPEEQADVIPAGSGFRNNLRWQAGHILYTQEVLTRKFAGIPIEFGDDWKRWFGRGSSPADWTTEPPSYAGLLERLASQPARIRESLAGRLDERLDRPFLDNETVGEVFLFSLYHEGIHTGHIAALRKLVL</sequence>